<dbReference type="EMBL" id="CP072829">
    <property type="protein sequence ID" value="QTU84680.1"/>
    <property type="molecule type" value="Genomic_DNA"/>
</dbReference>
<organism evidence="3 5">
    <name type="scientific">Xiamenia xianingshaonis</name>
    <dbReference type="NCBI Taxonomy" id="2682776"/>
    <lineage>
        <taxon>Bacteria</taxon>
        <taxon>Bacillati</taxon>
        <taxon>Actinomycetota</taxon>
        <taxon>Coriobacteriia</taxon>
        <taxon>Eggerthellales</taxon>
        <taxon>Eggerthellaceae</taxon>
        <taxon>Xiamenia</taxon>
    </lineage>
</organism>
<reference evidence="3" key="2">
    <citation type="submission" date="2021-04" db="EMBL/GenBank/DDBJ databases">
        <title>Novel species in family Eggerthellaceae.</title>
        <authorList>
            <person name="Zhang G."/>
        </authorList>
    </citation>
    <scope>NUCLEOTIDE SEQUENCE</scope>
    <source>
        <strain evidence="3">Zg-886</strain>
    </source>
</reference>
<feature type="region of interest" description="Disordered" evidence="1">
    <location>
        <begin position="183"/>
        <end position="261"/>
    </location>
</feature>
<evidence type="ECO:0000313" key="4">
    <source>
        <dbReference type="Proteomes" id="UP000636394"/>
    </source>
</evidence>
<evidence type="ECO:0000313" key="5">
    <source>
        <dbReference type="Proteomes" id="UP000671910"/>
    </source>
</evidence>
<proteinExistence type="predicted"/>
<keyword evidence="4" id="KW-1185">Reference proteome</keyword>
<evidence type="ECO:0000256" key="1">
    <source>
        <dbReference type="SAM" id="MobiDB-lite"/>
    </source>
</evidence>
<dbReference type="EMBL" id="WPCR01000001">
    <property type="protein sequence ID" value="NHM13231.1"/>
    <property type="molecule type" value="Genomic_DNA"/>
</dbReference>
<evidence type="ECO:0000313" key="2">
    <source>
        <dbReference type="EMBL" id="NHM13231.1"/>
    </source>
</evidence>
<protein>
    <submittedName>
        <fullName evidence="3">Uncharacterized protein</fullName>
    </submittedName>
</protein>
<gene>
    <name evidence="2" type="ORF">GMI68_00325</name>
    <name evidence="3" type="ORF">J7S26_01775</name>
</gene>
<name>A0A9E6MRH8_9ACTN</name>
<evidence type="ECO:0000313" key="3">
    <source>
        <dbReference type="EMBL" id="QTU84680.1"/>
    </source>
</evidence>
<reference evidence="2 4" key="1">
    <citation type="submission" date="2019-11" db="EMBL/GenBank/DDBJ databases">
        <title>Eggerthellaceae novel genus isolated from the rectal contents of marmort.</title>
        <authorList>
            <person name="Zhang G."/>
        </authorList>
    </citation>
    <scope>NUCLEOTIDE SEQUENCE [LARGE SCALE GENOMIC DNA]</scope>
    <source>
        <strain evidence="4">zg-886</strain>
        <strain evidence="2">Zg-886</strain>
    </source>
</reference>
<dbReference type="Proteomes" id="UP000671910">
    <property type="component" value="Chromosome"/>
</dbReference>
<dbReference type="KEGG" id="ebz:J7S26_01775"/>
<accession>A0A9E6MRH8</accession>
<feature type="compositionally biased region" description="Low complexity" evidence="1">
    <location>
        <begin position="183"/>
        <end position="233"/>
    </location>
</feature>
<dbReference type="Proteomes" id="UP000636394">
    <property type="component" value="Unassembled WGS sequence"/>
</dbReference>
<sequence length="289" mass="31082">MLVKPSLVLQVKLVGSDWSEACAAEVKRSYMYIAQSIVSELGEDEAEDGNVMRLSIRLMRSYWDPTDPKSQELWEASMMPWLVNATRNLSTAMHNYNTVRHPMGAGNLIYEWADYDFGANALIRVKVDAENRITGYMPAIANEVRTLLHEGALGEGVAMIRVPSRASWKAQVQAAREAQRQAAEAAAAAEAQAAEQAEPADPQAAEAAGAEDGSPAAVIAEPTEPAEPAAPQADADRADADAPETPEASEDVAGPDASTPAFDIDFSVWGIEYADGTVVEYDSATRTLR</sequence>
<dbReference type="AlphaFoldDB" id="A0A9E6MRH8"/>
<dbReference type="RefSeq" id="WP_166338018.1">
    <property type="nucleotide sequence ID" value="NZ_CP072829.1"/>
</dbReference>
<feature type="compositionally biased region" description="Acidic residues" evidence="1">
    <location>
        <begin position="241"/>
        <end position="250"/>
    </location>
</feature>